<evidence type="ECO:0000313" key="2">
    <source>
        <dbReference type="EMBL" id="MDQ8207985.1"/>
    </source>
</evidence>
<evidence type="ECO:0000256" key="1">
    <source>
        <dbReference type="SAM" id="SignalP"/>
    </source>
</evidence>
<dbReference type="Proteomes" id="UP001225316">
    <property type="component" value="Unassembled WGS sequence"/>
</dbReference>
<dbReference type="RefSeq" id="WP_308950366.1">
    <property type="nucleotide sequence ID" value="NZ_JARXHW010000022.1"/>
</dbReference>
<proteinExistence type="predicted"/>
<protein>
    <recommendedName>
        <fullName evidence="4">CBM11 domain-containing protein</fullName>
    </recommendedName>
</protein>
<sequence>MRYSTCLLCLQSVLLLAWTGSSAVAQMTAAADSLITNSGFELDADLDQWPDRWPKGEHLQWGEEAGNRFLRIEATAPGKLLMAYREIGVPADARALKFTWKQRITNLQPGEKMWFNARILIEFMDAGRAKLTPSPKPFAYGKNHPEWEAKEASFLVPEGARIIKFMPCLFNVNAGTYDLDDLVITPIDPASLL</sequence>
<gene>
    <name evidence="2" type="ORF">QEH52_10720</name>
</gene>
<accession>A0ABU1AV17</accession>
<evidence type="ECO:0000313" key="3">
    <source>
        <dbReference type="Proteomes" id="UP001225316"/>
    </source>
</evidence>
<dbReference type="EMBL" id="JARXHW010000022">
    <property type="protein sequence ID" value="MDQ8207985.1"/>
    <property type="molecule type" value="Genomic_DNA"/>
</dbReference>
<organism evidence="2 3">
    <name type="scientific">Thalassobacterium maritimum</name>
    <dbReference type="NCBI Taxonomy" id="3041265"/>
    <lineage>
        <taxon>Bacteria</taxon>
        <taxon>Pseudomonadati</taxon>
        <taxon>Verrucomicrobiota</taxon>
        <taxon>Opitutia</taxon>
        <taxon>Puniceicoccales</taxon>
        <taxon>Coraliomargaritaceae</taxon>
        <taxon>Thalassobacterium</taxon>
    </lineage>
</organism>
<evidence type="ECO:0008006" key="4">
    <source>
        <dbReference type="Google" id="ProtNLM"/>
    </source>
</evidence>
<feature type="chain" id="PRO_5045999478" description="CBM11 domain-containing protein" evidence="1">
    <location>
        <begin position="26"/>
        <end position="193"/>
    </location>
</feature>
<reference evidence="2 3" key="1">
    <citation type="submission" date="2023-04" db="EMBL/GenBank/DDBJ databases">
        <title>A novel bacteria isolated from coastal sediment.</title>
        <authorList>
            <person name="Liu X.-J."/>
            <person name="Du Z.-J."/>
        </authorList>
    </citation>
    <scope>NUCLEOTIDE SEQUENCE [LARGE SCALE GENOMIC DNA]</scope>
    <source>
        <strain evidence="2 3">SDUM461003</strain>
    </source>
</reference>
<feature type="signal peptide" evidence="1">
    <location>
        <begin position="1"/>
        <end position="25"/>
    </location>
</feature>
<keyword evidence="1" id="KW-0732">Signal</keyword>
<name>A0ABU1AV17_9BACT</name>
<keyword evidence="3" id="KW-1185">Reference proteome</keyword>
<dbReference type="Gene3D" id="2.60.120.260">
    <property type="entry name" value="Galactose-binding domain-like"/>
    <property type="match status" value="1"/>
</dbReference>
<comment type="caution">
    <text evidence="2">The sequence shown here is derived from an EMBL/GenBank/DDBJ whole genome shotgun (WGS) entry which is preliminary data.</text>
</comment>